<evidence type="ECO:0000313" key="1">
    <source>
        <dbReference type="EMBL" id="KAE8939728.1"/>
    </source>
</evidence>
<dbReference type="EMBL" id="QXFW01004413">
    <property type="protein sequence ID" value="KAE8965826.1"/>
    <property type="molecule type" value="Genomic_DNA"/>
</dbReference>
<dbReference type="Proteomes" id="UP000488956">
    <property type="component" value="Unassembled WGS sequence"/>
</dbReference>
<evidence type="ECO:0000313" key="3">
    <source>
        <dbReference type="EMBL" id="KAE9117075.1"/>
    </source>
</evidence>
<proteinExistence type="predicted"/>
<evidence type="ECO:0000313" key="8">
    <source>
        <dbReference type="Proteomes" id="UP000433483"/>
    </source>
</evidence>
<dbReference type="EMBL" id="QXGC01000387">
    <property type="protein sequence ID" value="KAE9238252.1"/>
    <property type="molecule type" value="Genomic_DNA"/>
</dbReference>
<evidence type="ECO:0000313" key="5">
    <source>
        <dbReference type="EMBL" id="KAE9238252.1"/>
    </source>
</evidence>
<evidence type="ECO:0000313" key="12">
    <source>
        <dbReference type="Proteomes" id="UP000488956"/>
    </source>
</evidence>
<dbReference type="EMBL" id="QXGF01000470">
    <property type="protein sequence ID" value="KAE8939728.1"/>
    <property type="molecule type" value="Genomic_DNA"/>
</dbReference>
<dbReference type="Proteomes" id="UP000476176">
    <property type="component" value="Unassembled WGS sequence"/>
</dbReference>
<dbReference type="Proteomes" id="UP000440367">
    <property type="component" value="Unassembled WGS sequence"/>
</dbReference>
<evidence type="ECO:0000313" key="7">
    <source>
        <dbReference type="Proteomes" id="UP000429523"/>
    </source>
</evidence>
<dbReference type="Proteomes" id="UP000429523">
    <property type="component" value="Unassembled WGS sequence"/>
</dbReference>
<reference evidence="7 8" key="1">
    <citation type="submission" date="2018-08" db="EMBL/GenBank/DDBJ databases">
        <title>Genomic investigation of the strawberry pathogen Phytophthora fragariae indicates pathogenicity is determined by transcriptional variation in three key races.</title>
        <authorList>
            <person name="Adams T.M."/>
            <person name="Armitage A.D."/>
            <person name="Sobczyk M.K."/>
            <person name="Bates H.J."/>
            <person name="Dunwell J.M."/>
            <person name="Nellist C.F."/>
            <person name="Harrison R.J."/>
        </authorList>
    </citation>
    <scope>NUCLEOTIDE SEQUENCE [LARGE SCALE GENOMIC DNA]</scope>
    <source>
        <strain evidence="6 9">BC-1</strain>
        <strain evidence="5 11">BC-23</strain>
        <strain evidence="4 8">NOV-27</strain>
        <strain evidence="1 7">NOV-9</strain>
        <strain evidence="3 12">ONT-3</strain>
        <strain evidence="2 10">SCRP245</strain>
    </source>
</reference>
<evidence type="ECO:0000313" key="6">
    <source>
        <dbReference type="EMBL" id="KAE9238897.1"/>
    </source>
</evidence>
<accession>A0A6A3YBF4</accession>
<dbReference type="AlphaFoldDB" id="A0A6A3YBF4"/>
<evidence type="ECO:0000313" key="4">
    <source>
        <dbReference type="EMBL" id="KAE9215568.1"/>
    </source>
</evidence>
<dbReference type="EMBL" id="QXFX01000402">
    <property type="protein sequence ID" value="KAE9117075.1"/>
    <property type="molecule type" value="Genomic_DNA"/>
</dbReference>
<evidence type="ECO:0000313" key="10">
    <source>
        <dbReference type="Proteomes" id="UP000460718"/>
    </source>
</evidence>
<name>A0A6A3YBF4_9STRA</name>
<protein>
    <submittedName>
        <fullName evidence="4">Uncharacterized protein</fullName>
    </submittedName>
</protein>
<evidence type="ECO:0000313" key="9">
    <source>
        <dbReference type="Proteomes" id="UP000440367"/>
    </source>
</evidence>
<organism evidence="4 8">
    <name type="scientific">Phytophthora fragariae</name>
    <dbReference type="NCBI Taxonomy" id="53985"/>
    <lineage>
        <taxon>Eukaryota</taxon>
        <taxon>Sar</taxon>
        <taxon>Stramenopiles</taxon>
        <taxon>Oomycota</taxon>
        <taxon>Peronosporomycetes</taxon>
        <taxon>Peronosporales</taxon>
        <taxon>Peronosporaceae</taxon>
        <taxon>Phytophthora</taxon>
    </lineage>
</organism>
<dbReference type="Proteomes" id="UP000460718">
    <property type="component" value="Unassembled WGS sequence"/>
</dbReference>
<dbReference type="EMBL" id="QXGD01000463">
    <property type="protein sequence ID" value="KAE9238897.1"/>
    <property type="molecule type" value="Genomic_DNA"/>
</dbReference>
<dbReference type="Proteomes" id="UP000433483">
    <property type="component" value="Unassembled WGS sequence"/>
</dbReference>
<evidence type="ECO:0000313" key="2">
    <source>
        <dbReference type="EMBL" id="KAE8965826.1"/>
    </source>
</evidence>
<evidence type="ECO:0000313" key="11">
    <source>
        <dbReference type="Proteomes" id="UP000476176"/>
    </source>
</evidence>
<keyword evidence="8" id="KW-1185">Reference proteome</keyword>
<dbReference type="EMBL" id="QXGB01000421">
    <property type="protein sequence ID" value="KAE9215568.1"/>
    <property type="molecule type" value="Genomic_DNA"/>
</dbReference>
<sequence>MADAVFCEVDDQARVGEASTADILLQGQLDTVKEASVLERKKAEKMKENVNH</sequence>
<comment type="caution">
    <text evidence="4">The sequence shown here is derived from an EMBL/GenBank/DDBJ whole genome shotgun (WGS) entry which is preliminary data.</text>
</comment>
<gene>
    <name evidence="6" type="ORF">PF002_g10544</name>
    <name evidence="5" type="ORF">PF004_g8363</name>
    <name evidence="4" type="ORF">PF005_g9396</name>
    <name evidence="1" type="ORF">PF009_g10438</name>
    <name evidence="3" type="ORF">PF010_g8738</name>
    <name evidence="2" type="ORF">PF011_g28148</name>
</gene>